<dbReference type="GO" id="GO:0042720">
    <property type="term" value="C:mitochondrial inner membrane peptidase complex"/>
    <property type="evidence" value="ECO:0007669"/>
    <property type="project" value="TreeGrafter"/>
</dbReference>
<feature type="active site" evidence="7">
    <location>
        <position position="115"/>
    </location>
</feature>
<evidence type="ECO:0000256" key="5">
    <source>
        <dbReference type="ARBA" id="ARBA00023136"/>
    </source>
</evidence>
<evidence type="ECO:0000313" key="12">
    <source>
        <dbReference type="Proteomes" id="UP000503462"/>
    </source>
</evidence>
<dbReference type="Pfam" id="PF10502">
    <property type="entry name" value="Peptidase_S26"/>
    <property type="match status" value="2"/>
</dbReference>
<evidence type="ECO:0000256" key="9">
    <source>
        <dbReference type="SAM" id="Phobius"/>
    </source>
</evidence>
<keyword evidence="2" id="KW-0999">Mitochondrion inner membrane</keyword>
<keyword evidence="12" id="KW-1185">Reference proteome</keyword>
<dbReference type="PANTHER" id="PTHR12383">
    <property type="entry name" value="PROTEASE FAMILY S26 MITOCHONDRIAL INNER MEMBRANE PROTEASE-RELATED"/>
    <property type="match status" value="1"/>
</dbReference>
<feature type="domain" description="Peptidase S26" evidence="10">
    <location>
        <begin position="183"/>
        <end position="218"/>
    </location>
</feature>
<evidence type="ECO:0000313" key="11">
    <source>
        <dbReference type="EMBL" id="QIW94654.1"/>
    </source>
</evidence>
<dbReference type="InterPro" id="IPR000223">
    <property type="entry name" value="Pept_S26A_signal_pept_1"/>
</dbReference>
<dbReference type="CDD" id="cd06530">
    <property type="entry name" value="S26_SPase_I"/>
    <property type="match status" value="1"/>
</dbReference>
<dbReference type="SUPFAM" id="SSF51306">
    <property type="entry name" value="LexA/Signal peptidase"/>
    <property type="match status" value="1"/>
</dbReference>
<feature type="domain" description="Peptidase S26" evidence="10">
    <location>
        <begin position="91"/>
        <end position="169"/>
    </location>
</feature>
<gene>
    <name evidence="11" type="ORF">AMS68_000172</name>
</gene>
<keyword evidence="5 9" id="KW-0472">Membrane</keyword>
<dbReference type="GO" id="GO:0006465">
    <property type="term" value="P:signal peptide processing"/>
    <property type="evidence" value="ECO:0007669"/>
    <property type="project" value="InterPro"/>
</dbReference>
<dbReference type="GO" id="GO:0006627">
    <property type="term" value="P:protein processing involved in protein targeting to mitochondrion"/>
    <property type="evidence" value="ECO:0007669"/>
    <property type="project" value="TreeGrafter"/>
</dbReference>
<keyword evidence="3" id="KW-0378">Hydrolase</keyword>
<evidence type="ECO:0000259" key="10">
    <source>
        <dbReference type="Pfam" id="PF10502"/>
    </source>
</evidence>
<keyword evidence="9" id="KW-0812">Transmembrane</keyword>
<keyword evidence="9" id="KW-1133">Transmembrane helix</keyword>
<dbReference type="PANTHER" id="PTHR12383:SF16">
    <property type="entry name" value="MITOCHONDRIAL INNER MEMBRANE PROTEASE SUBUNIT 1"/>
    <property type="match status" value="1"/>
</dbReference>
<proteinExistence type="inferred from homology"/>
<feature type="region of interest" description="Disordered" evidence="8">
    <location>
        <begin position="29"/>
        <end position="73"/>
    </location>
</feature>
<dbReference type="AlphaFoldDB" id="A0A6H0XJ51"/>
<sequence>MLRSLATRPVWKSITVAERGAVFARLRSTVQQNRAPPPPKNRIVQASQPRPESSTQSRVDSKPPVSTITRTSRSNGWRDKAGLGLYVLGLMTGVYILLHSFWAHFYEFSWAYGISMLPTINSCGDKLIISKWYRRGRGIHLGDIVSYTHPINSNQDAVKRVLGMPGDFVLRDTPGEGEGHMIQVPAGHCWVVGDNVRHSRDSRHFGPLPLALVTGKIVGVLEPTKFPFIKALSDGTTSD</sequence>
<accession>A0A6H0XJ51</accession>
<name>A0A6H0XJ51_9PEZI</name>
<feature type="compositionally biased region" description="Polar residues" evidence="8">
    <location>
        <begin position="44"/>
        <end position="73"/>
    </location>
</feature>
<reference evidence="11 12" key="1">
    <citation type="journal article" date="2016" name="Sci. Rep.">
        <title>Peltaster fructicola genome reveals evolution from an invasive phytopathogen to an ectophytic parasite.</title>
        <authorList>
            <person name="Xu C."/>
            <person name="Chen H."/>
            <person name="Gleason M.L."/>
            <person name="Xu J.R."/>
            <person name="Liu H."/>
            <person name="Zhang R."/>
            <person name="Sun G."/>
        </authorList>
    </citation>
    <scope>NUCLEOTIDE SEQUENCE [LARGE SCALE GENOMIC DNA]</scope>
    <source>
        <strain evidence="11 12">LNHT1506</strain>
    </source>
</reference>
<feature type="transmembrane region" description="Helical" evidence="9">
    <location>
        <begin position="83"/>
        <end position="102"/>
    </location>
</feature>
<dbReference type="Proteomes" id="UP000503462">
    <property type="component" value="Chromosome 1"/>
</dbReference>
<dbReference type="EMBL" id="CP051139">
    <property type="protein sequence ID" value="QIW94654.1"/>
    <property type="molecule type" value="Genomic_DNA"/>
</dbReference>
<dbReference type="InterPro" id="IPR036286">
    <property type="entry name" value="LexA/Signal_pep-like_sf"/>
</dbReference>
<evidence type="ECO:0000256" key="8">
    <source>
        <dbReference type="SAM" id="MobiDB-lite"/>
    </source>
</evidence>
<evidence type="ECO:0000256" key="4">
    <source>
        <dbReference type="ARBA" id="ARBA00023128"/>
    </source>
</evidence>
<dbReference type="InterPro" id="IPR019533">
    <property type="entry name" value="Peptidase_S26"/>
</dbReference>
<evidence type="ECO:0000256" key="2">
    <source>
        <dbReference type="ARBA" id="ARBA00022792"/>
    </source>
</evidence>
<dbReference type="Gene3D" id="2.10.109.10">
    <property type="entry name" value="Umud Fragment, subunit A"/>
    <property type="match status" value="1"/>
</dbReference>
<dbReference type="InterPro" id="IPR052064">
    <property type="entry name" value="Mito_IMP1_subunit"/>
</dbReference>
<dbReference type="GO" id="GO:0004252">
    <property type="term" value="F:serine-type endopeptidase activity"/>
    <property type="evidence" value="ECO:0007669"/>
    <property type="project" value="InterPro"/>
</dbReference>
<evidence type="ECO:0000256" key="6">
    <source>
        <dbReference type="ARBA" id="ARBA00038445"/>
    </source>
</evidence>
<protein>
    <recommendedName>
        <fullName evidence="10">Peptidase S26 domain-containing protein</fullName>
    </recommendedName>
</protein>
<dbReference type="PRINTS" id="PR00727">
    <property type="entry name" value="LEADERPTASE"/>
</dbReference>
<comment type="similarity">
    <text evidence="6">Belongs to the peptidase S26 family. IMP1 subfamily.</text>
</comment>
<organism evidence="11 12">
    <name type="scientific">Peltaster fructicola</name>
    <dbReference type="NCBI Taxonomy" id="286661"/>
    <lineage>
        <taxon>Eukaryota</taxon>
        <taxon>Fungi</taxon>
        <taxon>Dikarya</taxon>
        <taxon>Ascomycota</taxon>
        <taxon>Pezizomycotina</taxon>
        <taxon>Dothideomycetes</taxon>
        <taxon>Dothideomycetes incertae sedis</taxon>
        <taxon>Peltaster</taxon>
    </lineage>
</organism>
<evidence type="ECO:0000256" key="1">
    <source>
        <dbReference type="ARBA" id="ARBA00004273"/>
    </source>
</evidence>
<keyword evidence="4" id="KW-0496">Mitochondrion</keyword>
<feature type="active site" evidence="7">
    <location>
        <position position="159"/>
    </location>
</feature>
<evidence type="ECO:0000256" key="7">
    <source>
        <dbReference type="PIRSR" id="PIRSR600223-1"/>
    </source>
</evidence>
<comment type="subcellular location">
    <subcellularLocation>
        <location evidence="1">Mitochondrion inner membrane</location>
    </subcellularLocation>
</comment>
<evidence type="ECO:0000256" key="3">
    <source>
        <dbReference type="ARBA" id="ARBA00022801"/>
    </source>
</evidence>
<dbReference type="OrthoDB" id="308440at2759"/>